<sequence length="180" mass="20951">MERSGFTPGGHRLWTPLEDELCRLLHSDQFALRHILSHRSPSAIQARCRKLGFARKRHEWGPLKKQKLRKIYPEATHEELYAAFPGVELVNIRAAANRYKYYRKKKPYKKTGIVANDQVRSHCYDSNMVMRELDEASKTGRYFQTRGYRTKYPNFKAIHKAAGALGGVLRFHPFEEASDD</sequence>
<organism evidence="1 2">
    <name type="scientific">Rhizobium rhizogenes NBRC 13257</name>
    <dbReference type="NCBI Taxonomy" id="1220581"/>
    <lineage>
        <taxon>Bacteria</taxon>
        <taxon>Pseudomonadati</taxon>
        <taxon>Pseudomonadota</taxon>
        <taxon>Alphaproteobacteria</taxon>
        <taxon>Hyphomicrobiales</taxon>
        <taxon>Rhizobiaceae</taxon>
        <taxon>Rhizobium/Agrobacterium group</taxon>
        <taxon>Rhizobium</taxon>
    </lineage>
</organism>
<dbReference type="EMBL" id="BAYX01000018">
    <property type="protein sequence ID" value="GAJ96195.1"/>
    <property type="molecule type" value="Genomic_DNA"/>
</dbReference>
<accession>A0AA87Q622</accession>
<reference evidence="1 2" key="1">
    <citation type="submission" date="2014-05" db="EMBL/GenBank/DDBJ databases">
        <title>Whole genome shotgun sequence of Rhizobium rhizogenes NBRC 13257.</title>
        <authorList>
            <person name="Katano-Makiyama Y."/>
            <person name="Hosoyama A."/>
            <person name="Hashimoto M."/>
            <person name="Hosoyama Y."/>
            <person name="Noguchi M."/>
            <person name="Tsuchikane K."/>
            <person name="Kimura A."/>
            <person name="Ohji S."/>
            <person name="Ichikawa N."/>
            <person name="Yamazoe A."/>
            <person name="Fujita N."/>
        </authorList>
    </citation>
    <scope>NUCLEOTIDE SEQUENCE [LARGE SCALE GENOMIC DNA]</scope>
    <source>
        <strain evidence="1 2">NBRC 13257</strain>
    </source>
</reference>
<protein>
    <submittedName>
        <fullName evidence="1">Uncharacterized protein</fullName>
    </submittedName>
</protein>
<dbReference type="AlphaFoldDB" id="A0AA87Q622"/>
<proteinExistence type="predicted"/>
<evidence type="ECO:0000313" key="2">
    <source>
        <dbReference type="Proteomes" id="UP000026941"/>
    </source>
</evidence>
<evidence type="ECO:0000313" key="1">
    <source>
        <dbReference type="EMBL" id="GAJ96195.1"/>
    </source>
</evidence>
<gene>
    <name evidence="1" type="ORF">RRH01S_18_00380</name>
</gene>
<dbReference type="Proteomes" id="UP000026941">
    <property type="component" value="Unassembled WGS sequence"/>
</dbReference>
<name>A0AA87Q622_RHIRH</name>
<comment type="caution">
    <text evidence="1">The sequence shown here is derived from an EMBL/GenBank/DDBJ whole genome shotgun (WGS) entry which is preliminary data.</text>
</comment>